<proteinExistence type="predicted"/>
<evidence type="ECO:0000313" key="2">
    <source>
        <dbReference type="Proteomes" id="UP000824120"/>
    </source>
</evidence>
<sequence length="78" mass="8135">MSTHSLCHQSSGIGFATFLSGKPKTHGWLYCAAEDCSATLVKISNVLPLASSHSRSLGGTVLLAELIGNSPTTPFLAF</sequence>
<accession>A0A9J5ZSD4</accession>
<keyword evidence="2" id="KW-1185">Reference proteome</keyword>
<name>A0A9J5ZSD4_SOLCO</name>
<evidence type="ECO:0000313" key="1">
    <source>
        <dbReference type="EMBL" id="KAG5615011.1"/>
    </source>
</evidence>
<reference evidence="1 2" key="1">
    <citation type="submission" date="2020-09" db="EMBL/GenBank/DDBJ databases">
        <title>De no assembly of potato wild relative species, Solanum commersonii.</title>
        <authorList>
            <person name="Cho K."/>
        </authorList>
    </citation>
    <scope>NUCLEOTIDE SEQUENCE [LARGE SCALE GENOMIC DNA]</scope>
    <source>
        <strain evidence="1">LZ3.2</strain>
        <tissue evidence="1">Leaf</tissue>
    </source>
</reference>
<dbReference type="AlphaFoldDB" id="A0A9J5ZSD4"/>
<gene>
    <name evidence="1" type="ORF">H5410_014835</name>
</gene>
<organism evidence="1 2">
    <name type="scientific">Solanum commersonii</name>
    <name type="common">Commerson's wild potato</name>
    <name type="synonym">Commerson's nightshade</name>
    <dbReference type="NCBI Taxonomy" id="4109"/>
    <lineage>
        <taxon>Eukaryota</taxon>
        <taxon>Viridiplantae</taxon>
        <taxon>Streptophyta</taxon>
        <taxon>Embryophyta</taxon>
        <taxon>Tracheophyta</taxon>
        <taxon>Spermatophyta</taxon>
        <taxon>Magnoliopsida</taxon>
        <taxon>eudicotyledons</taxon>
        <taxon>Gunneridae</taxon>
        <taxon>Pentapetalae</taxon>
        <taxon>asterids</taxon>
        <taxon>lamiids</taxon>
        <taxon>Solanales</taxon>
        <taxon>Solanaceae</taxon>
        <taxon>Solanoideae</taxon>
        <taxon>Solaneae</taxon>
        <taxon>Solanum</taxon>
    </lineage>
</organism>
<protein>
    <submittedName>
        <fullName evidence="1">Uncharacterized protein</fullName>
    </submittedName>
</protein>
<comment type="caution">
    <text evidence="1">The sequence shown here is derived from an EMBL/GenBank/DDBJ whole genome shotgun (WGS) entry which is preliminary data.</text>
</comment>
<dbReference type="EMBL" id="JACXVP010000003">
    <property type="protein sequence ID" value="KAG5615011.1"/>
    <property type="molecule type" value="Genomic_DNA"/>
</dbReference>
<dbReference type="Proteomes" id="UP000824120">
    <property type="component" value="Chromosome 3"/>
</dbReference>